<evidence type="ECO:0000256" key="3">
    <source>
        <dbReference type="SAM" id="SignalP"/>
    </source>
</evidence>
<dbReference type="Gene3D" id="1.10.287.470">
    <property type="entry name" value="Helix hairpin bin"/>
    <property type="match status" value="1"/>
</dbReference>
<name>A0A3N3DX08_9VIBR</name>
<keyword evidence="3" id="KW-0732">Signal</keyword>
<dbReference type="PANTHER" id="PTHR30469:SF20">
    <property type="entry name" value="EFFLUX RND TRANSPORTER PERIPLASMIC ADAPTOR SUBUNIT"/>
    <property type="match status" value="1"/>
</dbReference>
<keyword evidence="2" id="KW-0175">Coiled coil</keyword>
<proteinExistence type="inferred from homology"/>
<dbReference type="Pfam" id="PF25973">
    <property type="entry name" value="BSH_CzcB"/>
    <property type="match status" value="1"/>
</dbReference>
<dbReference type="Pfam" id="PF25967">
    <property type="entry name" value="RND-MFP_C"/>
    <property type="match status" value="1"/>
</dbReference>
<dbReference type="Gene3D" id="2.40.420.20">
    <property type="match status" value="1"/>
</dbReference>
<feature type="coiled-coil region" evidence="2">
    <location>
        <begin position="113"/>
        <end position="172"/>
    </location>
</feature>
<dbReference type="SUPFAM" id="SSF111369">
    <property type="entry name" value="HlyD-like secretion proteins"/>
    <property type="match status" value="1"/>
</dbReference>
<reference evidence="6 7" key="1">
    <citation type="submission" date="2018-11" db="EMBL/GenBank/DDBJ databases">
        <title>Vibrio ponticus strain CAIM 1751 pathogenic for the snapper Lutjanus guttatus.</title>
        <authorList>
            <person name="Soto-Rodriguez S."/>
            <person name="Lozano-Olvera R."/>
            <person name="Gomez-Gil B."/>
        </authorList>
    </citation>
    <scope>NUCLEOTIDE SEQUENCE [LARGE SCALE GENOMIC DNA]</scope>
    <source>
        <strain evidence="6 7">CAIM 1751</strain>
    </source>
</reference>
<feature type="chain" id="PRO_5018184043" evidence="3">
    <location>
        <begin position="26"/>
        <end position="369"/>
    </location>
</feature>
<dbReference type="InterPro" id="IPR058627">
    <property type="entry name" value="MdtA-like_C"/>
</dbReference>
<dbReference type="InterPro" id="IPR006143">
    <property type="entry name" value="RND_pump_MFP"/>
</dbReference>
<dbReference type="InterPro" id="IPR058647">
    <property type="entry name" value="BSH_CzcB-like"/>
</dbReference>
<gene>
    <name evidence="6" type="ORF">EGH82_16335</name>
</gene>
<evidence type="ECO:0000313" key="6">
    <source>
        <dbReference type="EMBL" id="ROV58900.1"/>
    </source>
</evidence>
<dbReference type="NCBIfam" id="TIGR01730">
    <property type="entry name" value="RND_mfp"/>
    <property type="match status" value="1"/>
</dbReference>
<comment type="caution">
    <text evidence="6">The sequence shown here is derived from an EMBL/GenBank/DDBJ whole genome shotgun (WGS) entry which is preliminary data.</text>
</comment>
<dbReference type="GO" id="GO:1990281">
    <property type="term" value="C:efflux pump complex"/>
    <property type="evidence" value="ECO:0007669"/>
    <property type="project" value="TreeGrafter"/>
</dbReference>
<dbReference type="PROSITE" id="PS51257">
    <property type="entry name" value="PROKAR_LIPOPROTEIN"/>
    <property type="match status" value="1"/>
</dbReference>
<organism evidence="6 7">
    <name type="scientific">Vibrio ponticus</name>
    <dbReference type="NCBI Taxonomy" id="265668"/>
    <lineage>
        <taxon>Bacteria</taxon>
        <taxon>Pseudomonadati</taxon>
        <taxon>Pseudomonadota</taxon>
        <taxon>Gammaproteobacteria</taxon>
        <taxon>Vibrionales</taxon>
        <taxon>Vibrionaceae</taxon>
        <taxon>Vibrio</taxon>
    </lineage>
</organism>
<evidence type="ECO:0000313" key="7">
    <source>
        <dbReference type="Proteomes" id="UP000278792"/>
    </source>
</evidence>
<evidence type="ECO:0000256" key="1">
    <source>
        <dbReference type="ARBA" id="ARBA00009477"/>
    </source>
</evidence>
<protein>
    <submittedName>
        <fullName evidence="6">Efflux RND transporter periplasmic adaptor subunit</fullName>
    </submittedName>
</protein>
<dbReference type="PANTHER" id="PTHR30469">
    <property type="entry name" value="MULTIDRUG RESISTANCE PROTEIN MDTA"/>
    <property type="match status" value="1"/>
</dbReference>
<evidence type="ECO:0000256" key="2">
    <source>
        <dbReference type="SAM" id="Coils"/>
    </source>
</evidence>
<sequence length="369" mass="39848">MKKAHKSSAKIALNKLALAIGLSVASLSLVGCGEEATAPTETAPVVKPALTEVVAASRSDSLSFNGVVRAAERADLSFRVGGLINELLVNEGDRVIKGQVLARLDSRDAQTALASAKLELSNVEVEYQRAKAIYEKSKAISKSQLDEITTRYNLAKNRLDEAQRQLDYTEIKAPFDGIIGRRFVDNFVQVQANAPVFILHDLDDLEVVIYIPDSVMLSSVAGTEAKAEVSAIPNHLFDLKLRTYATQADPVSQTYAVVLGFENLDGYRVLPGMTAKVIPAEVEDRALATTITLPIIAVIPDNQGKQYVWVVGAGNKVEKRYVDVGALSRDRVVIKDNLKAGEQVVIAGMSSLQDGMEIRPMTNGNNGAQ</sequence>
<evidence type="ECO:0000259" key="5">
    <source>
        <dbReference type="Pfam" id="PF25973"/>
    </source>
</evidence>
<comment type="similarity">
    <text evidence="1">Belongs to the membrane fusion protein (MFP) (TC 8.A.1) family.</text>
</comment>
<dbReference type="EMBL" id="RKIK01000059">
    <property type="protein sequence ID" value="ROV58900.1"/>
    <property type="molecule type" value="Genomic_DNA"/>
</dbReference>
<feature type="domain" description="CzcB-like barrel-sandwich hybrid" evidence="5">
    <location>
        <begin position="76"/>
        <end position="201"/>
    </location>
</feature>
<evidence type="ECO:0000259" key="4">
    <source>
        <dbReference type="Pfam" id="PF25967"/>
    </source>
</evidence>
<accession>A0A3N3DX08</accession>
<dbReference type="AlphaFoldDB" id="A0A3N3DX08"/>
<feature type="domain" description="Multidrug resistance protein MdtA-like C-terminal permuted SH3" evidence="4">
    <location>
        <begin position="291"/>
        <end position="349"/>
    </location>
</feature>
<dbReference type="Proteomes" id="UP000278792">
    <property type="component" value="Unassembled WGS sequence"/>
</dbReference>
<feature type="signal peptide" evidence="3">
    <location>
        <begin position="1"/>
        <end position="25"/>
    </location>
</feature>
<dbReference type="GO" id="GO:0015562">
    <property type="term" value="F:efflux transmembrane transporter activity"/>
    <property type="evidence" value="ECO:0007669"/>
    <property type="project" value="TreeGrafter"/>
</dbReference>
<dbReference type="Gene3D" id="2.40.50.100">
    <property type="match status" value="1"/>
</dbReference>
<dbReference type="Gene3D" id="2.40.30.170">
    <property type="match status" value="1"/>
</dbReference>